<dbReference type="Pfam" id="PF00149">
    <property type="entry name" value="Metallophos"/>
    <property type="match status" value="1"/>
</dbReference>
<proteinExistence type="inferred from homology"/>
<keyword evidence="10" id="KW-1185">Reference proteome</keyword>
<dbReference type="Pfam" id="PF19272">
    <property type="entry name" value="ASMase_C"/>
    <property type="match status" value="1"/>
</dbReference>
<comment type="subcellular location">
    <subcellularLocation>
        <location evidence="1">Secreted</location>
    </subcellularLocation>
</comment>
<dbReference type="InterPro" id="IPR004843">
    <property type="entry name" value="Calcineurin-like_PHP"/>
</dbReference>
<gene>
    <name evidence="9" type="ORF">PZE19_11340</name>
</gene>
<dbReference type="Gene3D" id="3.60.21.10">
    <property type="match status" value="1"/>
</dbReference>
<evidence type="ECO:0000256" key="3">
    <source>
        <dbReference type="ARBA" id="ARBA00022525"/>
    </source>
</evidence>
<feature type="domain" description="Sphingomyelin phosphodiesterase C-terminal" evidence="8">
    <location>
        <begin position="350"/>
        <end position="465"/>
    </location>
</feature>
<dbReference type="PANTHER" id="PTHR10340:SF57">
    <property type="entry name" value="METALLOPHOS DOMAIN-CONTAINING PROTEIN"/>
    <property type="match status" value="1"/>
</dbReference>
<evidence type="ECO:0000256" key="1">
    <source>
        <dbReference type="ARBA" id="ARBA00004613"/>
    </source>
</evidence>
<dbReference type="Proteomes" id="UP001216907">
    <property type="component" value="Unassembled WGS sequence"/>
</dbReference>
<evidence type="ECO:0000256" key="2">
    <source>
        <dbReference type="ARBA" id="ARBA00008234"/>
    </source>
</evidence>
<dbReference type="InterPro" id="IPR045473">
    <property type="entry name" value="ASM_C"/>
</dbReference>
<feature type="signal peptide" evidence="6">
    <location>
        <begin position="1"/>
        <end position="22"/>
    </location>
</feature>
<dbReference type="SUPFAM" id="SSF56300">
    <property type="entry name" value="Metallo-dependent phosphatases"/>
    <property type="match status" value="1"/>
</dbReference>
<evidence type="ECO:0000313" key="9">
    <source>
        <dbReference type="EMBL" id="MDG3004371.1"/>
    </source>
</evidence>
<name>A0ABT6F9X7_9BACT</name>
<evidence type="ECO:0000256" key="6">
    <source>
        <dbReference type="SAM" id="SignalP"/>
    </source>
</evidence>
<evidence type="ECO:0000259" key="7">
    <source>
        <dbReference type="Pfam" id="PF00149"/>
    </source>
</evidence>
<feature type="domain" description="Calcineurin-like phosphoesterase" evidence="7">
    <location>
        <begin position="34"/>
        <end position="324"/>
    </location>
</feature>
<comment type="similarity">
    <text evidence="2">Belongs to the acid sphingomyelinase family.</text>
</comment>
<organism evidence="9 10">
    <name type="scientific">Paludisphaera mucosa</name>
    <dbReference type="NCBI Taxonomy" id="3030827"/>
    <lineage>
        <taxon>Bacteria</taxon>
        <taxon>Pseudomonadati</taxon>
        <taxon>Planctomycetota</taxon>
        <taxon>Planctomycetia</taxon>
        <taxon>Isosphaerales</taxon>
        <taxon>Isosphaeraceae</taxon>
        <taxon>Paludisphaera</taxon>
    </lineage>
</organism>
<feature type="chain" id="PRO_5045368918" evidence="6">
    <location>
        <begin position="23"/>
        <end position="488"/>
    </location>
</feature>
<evidence type="ECO:0000256" key="5">
    <source>
        <dbReference type="ARBA" id="ARBA00023180"/>
    </source>
</evidence>
<dbReference type="EMBL" id="JARRAG010000002">
    <property type="protein sequence ID" value="MDG3004371.1"/>
    <property type="molecule type" value="Genomic_DNA"/>
</dbReference>
<evidence type="ECO:0000256" key="4">
    <source>
        <dbReference type="ARBA" id="ARBA00022801"/>
    </source>
</evidence>
<evidence type="ECO:0000313" key="10">
    <source>
        <dbReference type="Proteomes" id="UP001216907"/>
    </source>
</evidence>
<protein>
    <submittedName>
        <fullName evidence="9">Metallophosphoesterase</fullName>
    </submittedName>
</protein>
<keyword evidence="5" id="KW-0325">Glycoprotein</keyword>
<keyword evidence="6" id="KW-0732">Signal</keyword>
<keyword evidence="3" id="KW-0964">Secreted</keyword>
<dbReference type="PANTHER" id="PTHR10340">
    <property type="entry name" value="SPHINGOMYELIN PHOSPHODIESTERASE"/>
    <property type="match status" value="1"/>
</dbReference>
<keyword evidence="4" id="KW-0378">Hydrolase</keyword>
<reference evidence="9 10" key="1">
    <citation type="submission" date="2023-03" db="EMBL/GenBank/DDBJ databases">
        <title>Paludisphaera mucosa sp. nov. a novel planctomycete from northern fen.</title>
        <authorList>
            <person name="Ivanova A."/>
        </authorList>
    </citation>
    <scope>NUCLEOTIDE SEQUENCE [LARGE SCALE GENOMIC DNA]</scope>
    <source>
        <strain evidence="9 10">Pla2</strain>
    </source>
</reference>
<dbReference type="InterPro" id="IPR029052">
    <property type="entry name" value="Metallo-depent_PP-like"/>
</dbReference>
<accession>A0ABT6F9X7</accession>
<comment type="caution">
    <text evidence="9">The sequence shown here is derived from an EMBL/GenBank/DDBJ whole genome shotgun (WGS) entry which is preliminary data.</text>
</comment>
<evidence type="ECO:0000259" key="8">
    <source>
        <dbReference type="Pfam" id="PF19272"/>
    </source>
</evidence>
<sequence length="488" mass="54814">MKPTSMSAAARPLLLTALVAFAPSLLRAEERPGRFLLVSDIHFDPFYDASLFQQLKTSPAENWAEILENSRPAGINPRGTDSNYALLKSSLDEARRRGPDVDFVLYPGDLLAHRWQAKYDRLAEKSHEADPDEYRAFTRKVVEFLAFEFRRRFPETPILPTLGNEDSYCGDYRVEPEGPFLSMFAEVWHPLLGPESGTFRRTFPLGGYFTTRLPRLKNCRLIVLNSVFFSVNYDDACNAEVQVPALDELDWFEDTLARAAAAGEAVWLLMHVPPGINSFNTAESVPRGGPPATFWQPELTRRFLRIVERHPDVVRVAFTGHTHMDDYRLIRPGGGTSIPCKIAPAVSPIFGNNPGFQTYQYDVDRAAVSGFQTYFRDGLGEGRRPTEGRWALEYDFRDAYGFDSLSAGTIGRLAEGIRSNAAVRESYIRFYGVSSAPEITPRTLEYYRCAMTNLGAAAFMDCLPKAPDRLESPGFPDRRPAAVPPTRE</sequence>
<dbReference type="RefSeq" id="WP_277860729.1">
    <property type="nucleotide sequence ID" value="NZ_JARRAG010000002.1"/>
</dbReference>